<dbReference type="GO" id="GO:0008999">
    <property type="term" value="F:protein-N-terminal-alanine acetyltransferase activity"/>
    <property type="evidence" value="ECO:0007669"/>
    <property type="project" value="TreeGrafter"/>
</dbReference>
<dbReference type="PANTHER" id="PTHR43441">
    <property type="entry name" value="RIBOSOMAL-PROTEIN-SERINE ACETYLTRANSFERASE"/>
    <property type="match status" value="1"/>
</dbReference>
<proteinExistence type="predicted"/>
<dbReference type="SUPFAM" id="SSF55729">
    <property type="entry name" value="Acyl-CoA N-acyltransferases (Nat)"/>
    <property type="match status" value="1"/>
</dbReference>
<feature type="domain" description="N-acetyltransferase" evidence="1">
    <location>
        <begin position="16"/>
        <end position="182"/>
    </location>
</feature>
<dbReference type="PROSITE" id="PS51186">
    <property type="entry name" value="GNAT"/>
    <property type="match status" value="1"/>
</dbReference>
<reference evidence="2" key="1">
    <citation type="submission" date="2020-05" db="EMBL/GenBank/DDBJ databases">
        <authorList>
            <person name="Chiriac C."/>
            <person name="Salcher M."/>
            <person name="Ghai R."/>
            <person name="Kavagutti S V."/>
        </authorList>
    </citation>
    <scope>NUCLEOTIDE SEQUENCE</scope>
</reference>
<gene>
    <name evidence="2" type="ORF">UFOPK4065_00994</name>
</gene>
<dbReference type="GO" id="GO:1990189">
    <property type="term" value="F:protein N-terminal-serine acetyltransferase activity"/>
    <property type="evidence" value="ECO:0007669"/>
    <property type="project" value="TreeGrafter"/>
</dbReference>
<dbReference type="GO" id="GO:0005737">
    <property type="term" value="C:cytoplasm"/>
    <property type="evidence" value="ECO:0007669"/>
    <property type="project" value="TreeGrafter"/>
</dbReference>
<dbReference type="InterPro" id="IPR000182">
    <property type="entry name" value="GNAT_dom"/>
</dbReference>
<organism evidence="2">
    <name type="scientific">freshwater metagenome</name>
    <dbReference type="NCBI Taxonomy" id="449393"/>
    <lineage>
        <taxon>unclassified sequences</taxon>
        <taxon>metagenomes</taxon>
        <taxon>ecological metagenomes</taxon>
    </lineage>
</organism>
<dbReference type="PANTHER" id="PTHR43441:SF10">
    <property type="entry name" value="ACETYLTRANSFERASE"/>
    <property type="match status" value="1"/>
</dbReference>
<dbReference type="Pfam" id="PF13302">
    <property type="entry name" value="Acetyltransf_3"/>
    <property type="match status" value="1"/>
</dbReference>
<dbReference type="EMBL" id="CAFBPE010000090">
    <property type="protein sequence ID" value="CAB5012280.1"/>
    <property type="molecule type" value="Genomic_DNA"/>
</dbReference>
<dbReference type="InterPro" id="IPR016181">
    <property type="entry name" value="Acyl_CoA_acyltransferase"/>
</dbReference>
<accession>A0A6J7Q3G2</accession>
<protein>
    <submittedName>
        <fullName evidence="2">Unannotated protein</fullName>
    </submittedName>
</protein>
<dbReference type="AlphaFoldDB" id="A0A6J7Q3G2"/>
<evidence type="ECO:0000313" key="2">
    <source>
        <dbReference type="EMBL" id="CAB5012280.1"/>
    </source>
</evidence>
<name>A0A6J7Q3G2_9ZZZZ</name>
<dbReference type="InterPro" id="IPR051908">
    <property type="entry name" value="Ribosomal_N-acetyltransferase"/>
</dbReference>
<evidence type="ECO:0000259" key="1">
    <source>
        <dbReference type="PROSITE" id="PS51186"/>
    </source>
</evidence>
<dbReference type="Gene3D" id="3.40.630.30">
    <property type="match status" value="1"/>
</dbReference>
<sequence length="190" mass="21390">MIWWPTHTPTLTHGLITLRPITESDIPSIFESCQDPVIPKFTRVPIDYTMAHAEFFVREKTPKSFVEKTELAFAIDVGNGDDKEFAGVISFHSMDLPDLVAELGYWINAGARGKGVGTTAARVLTNFGFETMGFERIEALVDTENIASRKLLKAAGYTLEGILRKKSRRHDGKQIDMALFSILRDEWKEL</sequence>